<reference evidence="1 2" key="1">
    <citation type="journal article" date="2013" name="Mar. Genomics">
        <title>Expression of sulfatases in Rhodopirellula baltica and the diversity of sulfatases in the genus Rhodopirellula.</title>
        <authorList>
            <person name="Wegner C.E."/>
            <person name="Richter-Heitmann T."/>
            <person name="Klindworth A."/>
            <person name="Klockow C."/>
            <person name="Richter M."/>
            <person name="Achstetter T."/>
            <person name="Glockner F.O."/>
            <person name="Harder J."/>
        </authorList>
    </citation>
    <scope>NUCLEOTIDE SEQUENCE [LARGE SCALE GENOMIC DNA]</scope>
    <source>
        <strain evidence="1 2">SM41</strain>
    </source>
</reference>
<dbReference type="RefSeq" id="WP_008682884.1">
    <property type="nucleotide sequence ID" value="NZ_ANOH01000291.1"/>
</dbReference>
<gene>
    <name evidence="1" type="ORF">RSSM_04390</name>
</gene>
<proteinExistence type="predicted"/>
<comment type="caution">
    <text evidence="1">The sequence shown here is derived from an EMBL/GenBank/DDBJ whole genome shotgun (WGS) entry which is preliminary data.</text>
</comment>
<sequence length="151" mass="17032">MISENDDDDLESLLNEFDFEKWERDRISQEDEGFEFNFGGSTSGGDVSGYVGLSDDVDQEARRLILKKFQGEVILDCRSEVLMIFTNNTFALLFRLTHGRQILGYGEGLGKLFRGKLIVGLTNEQIQAEAFDFCRTYSVLDGKGEPLLALD</sequence>
<name>M5U8H7_9BACT</name>
<dbReference type="Proteomes" id="UP000011885">
    <property type="component" value="Unassembled WGS sequence"/>
</dbReference>
<protein>
    <submittedName>
        <fullName evidence="1">Uncharacterized protein</fullName>
    </submittedName>
</protein>
<keyword evidence="2" id="KW-1185">Reference proteome</keyword>
<evidence type="ECO:0000313" key="2">
    <source>
        <dbReference type="Proteomes" id="UP000011885"/>
    </source>
</evidence>
<evidence type="ECO:0000313" key="1">
    <source>
        <dbReference type="EMBL" id="EMI54171.1"/>
    </source>
</evidence>
<organism evidence="1 2">
    <name type="scientific">Rhodopirellula sallentina SM41</name>
    <dbReference type="NCBI Taxonomy" id="1263870"/>
    <lineage>
        <taxon>Bacteria</taxon>
        <taxon>Pseudomonadati</taxon>
        <taxon>Planctomycetota</taxon>
        <taxon>Planctomycetia</taxon>
        <taxon>Pirellulales</taxon>
        <taxon>Pirellulaceae</taxon>
        <taxon>Rhodopirellula</taxon>
    </lineage>
</organism>
<dbReference type="EMBL" id="ANOH01000291">
    <property type="protein sequence ID" value="EMI54171.1"/>
    <property type="molecule type" value="Genomic_DNA"/>
</dbReference>
<dbReference type="AlphaFoldDB" id="M5U8H7"/>
<dbReference type="PATRIC" id="fig|1263870.3.peg.4641"/>
<accession>M5U8H7</accession>